<dbReference type="Proteomes" id="UP001183648">
    <property type="component" value="Unassembled WGS sequence"/>
</dbReference>
<keyword evidence="3" id="KW-1185">Reference proteome</keyword>
<feature type="compositionally biased region" description="Pro residues" evidence="1">
    <location>
        <begin position="378"/>
        <end position="388"/>
    </location>
</feature>
<dbReference type="PROSITE" id="PS51318">
    <property type="entry name" value="TAT"/>
    <property type="match status" value="1"/>
</dbReference>
<gene>
    <name evidence="2" type="ORF">J2S63_003301</name>
</gene>
<dbReference type="Gene3D" id="1.10.530.10">
    <property type="match status" value="1"/>
</dbReference>
<name>A0ABU2BZB9_9ACTN</name>
<proteinExistence type="predicted"/>
<evidence type="ECO:0000256" key="1">
    <source>
        <dbReference type="SAM" id="MobiDB-lite"/>
    </source>
</evidence>
<evidence type="ECO:0000313" key="2">
    <source>
        <dbReference type="EMBL" id="MDR7363748.1"/>
    </source>
</evidence>
<dbReference type="RefSeq" id="WP_310304503.1">
    <property type="nucleotide sequence ID" value="NZ_BAAAPS010000005.1"/>
</dbReference>
<dbReference type="PANTHER" id="PTHR30163">
    <property type="entry name" value="MEMBRANE-BOUND LYTIC MUREIN TRANSGLYCOSYLASE B"/>
    <property type="match status" value="1"/>
</dbReference>
<sequence length="465" mass="46648">MSTLRAHREGSRKSVDRTRTRRHLLVAAVAGSTLAAGGVALGVGAALAAAGGEPDLASVADSAEAPPPAEPQVTMVQKVMAPVVIRSVRDPRSRLSANGRDLWAISSEGSYDVPSAALRAYKHAAETVNAARPGCQMPWTLLAGIGRVESDHGRYGGSVLGTDGLPRPAIVGIALDGQGPVAAIHDTDGGEWDGDSVWDRAVGPMQFIPGTWSSSGRDGDGDGIENPNDIDDAAMAAAFYLCPSSGSIQSGSAMDAAIRSYNNSDYYIDLVEAFAHGYETGVFVIPSPPPAPGVSADAPKVKPAVVKVDKHGKPVKTGKGAKGGKGATGNHHGTAGTPGTTAGHQPSSPSSPSSSGSSGASGGATGGSTGGGSTPSGTPTPTPTPEPTPEFTTYTGAVAACGSGYCVDGKALVWGPLSAQASYDVDGDGTVGTRGQELSGAVGKSVAADVFYGTTRVAQLDGHPW</sequence>
<dbReference type="PANTHER" id="PTHR30163:SF8">
    <property type="entry name" value="LYTIC MUREIN TRANSGLYCOSYLASE"/>
    <property type="match status" value="1"/>
</dbReference>
<evidence type="ECO:0000313" key="3">
    <source>
        <dbReference type="Proteomes" id="UP001183648"/>
    </source>
</evidence>
<dbReference type="EMBL" id="JAVDYG010000001">
    <property type="protein sequence ID" value="MDR7363748.1"/>
    <property type="molecule type" value="Genomic_DNA"/>
</dbReference>
<feature type="compositionally biased region" description="Gly residues" evidence="1">
    <location>
        <begin position="359"/>
        <end position="374"/>
    </location>
</feature>
<organism evidence="2 3">
    <name type="scientific">Nocardioides marmoribigeumensis</name>
    <dbReference type="NCBI Taxonomy" id="433649"/>
    <lineage>
        <taxon>Bacteria</taxon>
        <taxon>Bacillati</taxon>
        <taxon>Actinomycetota</taxon>
        <taxon>Actinomycetes</taxon>
        <taxon>Propionibacteriales</taxon>
        <taxon>Nocardioidaceae</taxon>
        <taxon>Nocardioides</taxon>
    </lineage>
</organism>
<dbReference type="SUPFAM" id="SSF53955">
    <property type="entry name" value="Lysozyme-like"/>
    <property type="match status" value="1"/>
</dbReference>
<accession>A0ABU2BZB9</accession>
<dbReference type="InterPro" id="IPR023346">
    <property type="entry name" value="Lysozyme-like_dom_sf"/>
</dbReference>
<dbReference type="InterPro" id="IPR006311">
    <property type="entry name" value="TAT_signal"/>
</dbReference>
<feature type="region of interest" description="Disordered" evidence="1">
    <location>
        <begin position="304"/>
        <end position="391"/>
    </location>
</feature>
<dbReference type="InterPro" id="IPR043426">
    <property type="entry name" value="MltB-like"/>
</dbReference>
<feature type="compositionally biased region" description="Low complexity" evidence="1">
    <location>
        <begin position="328"/>
        <end position="358"/>
    </location>
</feature>
<reference evidence="2 3" key="1">
    <citation type="submission" date="2023-07" db="EMBL/GenBank/DDBJ databases">
        <title>Sequencing the genomes of 1000 actinobacteria strains.</title>
        <authorList>
            <person name="Klenk H.-P."/>
        </authorList>
    </citation>
    <scope>NUCLEOTIDE SEQUENCE [LARGE SCALE GENOMIC DNA]</scope>
    <source>
        <strain evidence="2 3">DSM 19426</strain>
    </source>
</reference>
<protein>
    <submittedName>
        <fullName evidence="2">Membrane-bound lytic murein transglycosylase B</fullName>
    </submittedName>
</protein>
<comment type="caution">
    <text evidence="2">The sequence shown here is derived from an EMBL/GenBank/DDBJ whole genome shotgun (WGS) entry which is preliminary data.</text>
</comment>